<dbReference type="SUPFAM" id="SSF53474">
    <property type="entry name" value="alpha/beta-Hydrolases"/>
    <property type="match status" value="1"/>
</dbReference>
<evidence type="ECO:0000313" key="3">
    <source>
        <dbReference type="Proteomes" id="UP000271227"/>
    </source>
</evidence>
<accession>A0A3M0CVT7</accession>
<dbReference type="PANTHER" id="PTHR48098">
    <property type="entry name" value="ENTEROCHELIN ESTERASE-RELATED"/>
    <property type="match status" value="1"/>
</dbReference>
<dbReference type="AlphaFoldDB" id="A0A3M0CVT7"/>
<reference evidence="2 3" key="1">
    <citation type="submission" date="2018-10" db="EMBL/GenBank/DDBJ databases">
        <title>Genomic Encyclopedia of Archaeal and Bacterial Type Strains, Phase II (KMG-II): from individual species to whole genera.</title>
        <authorList>
            <person name="Goeker M."/>
        </authorList>
    </citation>
    <scope>NUCLEOTIDE SEQUENCE [LARGE SCALE GENOMIC DNA]</scope>
    <source>
        <strain evidence="2 3">DSM 25217</strain>
    </source>
</reference>
<comment type="caution">
    <text evidence="2">The sequence shown here is derived from an EMBL/GenBank/DDBJ whole genome shotgun (WGS) entry which is preliminary data.</text>
</comment>
<proteinExistence type="predicted"/>
<sequence>MLKNHLLTACLGLFTILTTAACDTGTAPPYDGIGHTPEVIVSLDGTPGGSDGISGPIDGRMILIFSTDDKTEPRFQVSSGVKTTAQVFGIDVAGLAPGAEVRFNKDVFGFPVDSLARVPAGEYMVQAVLHRYETFTLKTGHTVKLPMDRGEGQQWARAPGNLYSSPVRLRLDPTSGDALRITLDRVIPPIVPPEDTDYVKHIRIRSELLSDFWGRDMYLGAHVLLPHGFDDHPDARFPLMVFHGHFPADFDGFRTTPPDLDTPCEFSDRFQVDCYNHIVEQEAYDFYKTWTGEDFPRFLIIEIQHANPYYDDSYAVNSANLGPYGDAITHELIPHIEREFRGIGQPWARFLYGGSTGGWEAMAAQVFYPDDYNGAFAACPDPIDFRAFTLVNIYEDANAYRIRGPFGRVERPGHRNWLGQVSRTLKDDNHLELVLGTKNRSGGQWDIWEAVYSPQGQDGYPKRLWDKKTGTIDPSVAAYWRDHYDLRHILERDWKTLGPRLEGKLHIYVGDMDNYYLNNAVYLTEAFLKTTDNPPYGGEVDYGDRAEHCWNGDHANPNHISRLRYNSFYVPKIMKRIAESAPKGADLTSWRY</sequence>
<evidence type="ECO:0008006" key="4">
    <source>
        <dbReference type="Google" id="ProtNLM"/>
    </source>
</evidence>
<evidence type="ECO:0000313" key="2">
    <source>
        <dbReference type="EMBL" id="RMB12680.1"/>
    </source>
</evidence>
<dbReference type="InterPro" id="IPR029058">
    <property type="entry name" value="AB_hydrolase_fold"/>
</dbReference>
<feature type="chain" id="PRO_5017922744" description="Esterase" evidence="1">
    <location>
        <begin position="21"/>
        <end position="592"/>
    </location>
</feature>
<keyword evidence="3" id="KW-1185">Reference proteome</keyword>
<protein>
    <recommendedName>
        <fullName evidence="4">Esterase</fullName>
    </recommendedName>
</protein>
<organism evidence="2 3">
    <name type="scientific">Eilatimonas milleporae</name>
    <dbReference type="NCBI Taxonomy" id="911205"/>
    <lineage>
        <taxon>Bacteria</taxon>
        <taxon>Pseudomonadati</taxon>
        <taxon>Pseudomonadota</taxon>
        <taxon>Alphaproteobacteria</taxon>
        <taxon>Kordiimonadales</taxon>
        <taxon>Kordiimonadaceae</taxon>
        <taxon>Eilatimonas</taxon>
    </lineage>
</organism>
<dbReference type="OrthoDB" id="9803578at2"/>
<dbReference type="PROSITE" id="PS51257">
    <property type="entry name" value="PROKAR_LIPOPROTEIN"/>
    <property type="match status" value="1"/>
</dbReference>
<keyword evidence="1" id="KW-0732">Signal</keyword>
<dbReference type="RefSeq" id="WP_121936893.1">
    <property type="nucleotide sequence ID" value="NZ_REFR01000002.1"/>
</dbReference>
<dbReference type="InParanoid" id="A0A3M0CVT7"/>
<dbReference type="PANTHER" id="PTHR48098:SF3">
    <property type="entry name" value="IRON(III) ENTEROBACTIN ESTERASE"/>
    <property type="match status" value="1"/>
</dbReference>
<gene>
    <name evidence="2" type="ORF">BXY39_0103</name>
</gene>
<dbReference type="InterPro" id="IPR050583">
    <property type="entry name" value="Mycobacterial_A85_antigen"/>
</dbReference>
<dbReference type="EMBL" id="REFR01000002">
    <property type="protein sequence ID" value="RMB12680.1"/>
    <property type="molecule type" value="Genomic_DNA"/>
</dbReference>
<dbReference type="Gene3D" id="3.40.50.1820">
    <property type="entry name" value="alpha/beta hydrolase"/>
    <property type="match status" value="1"/>
</dbReference>
<dbReference type="Proteomes" id="UP000271227">
    <property type="component" value="Unassembled WGS sequence"/>
</dbReference>
<name>A0A3M0CVT7_9PROT</name>
<feature type="signal peptide" evidence="1">
    <location>
        <begin position="1"/>
        <end position="20"/>
    </location>
</feature>
<evidence type="ECO:0000256" key="1">
    <source>
        <dbReference type="SAM" id="SignalP"/>
    </source>
</evidence>